<proteinExistence type="predicted"/>
<sequence>MTMTTSVTVKLPSQMVAAARRWAERDGTNVSAMTGHALEELITRLEFAEHAEMLRAADAADPDRLRRRAAAMGRGLAAWKADRELGTDAE</sequence>
<gene>
    <name evidence="1" type="ORF">IW245_002426</name>
</gene>
<dbReference type="EMBL" id="JADOUF010000001">
    <property type="protein sequence ID" value="MBG6136232.1"/>
    <property type="molecule type" value="Genomic_DNA"/>
</dbReference>
<dbReference type="Proteomes" id="UP000622552">
    <property type="component" value="Unassembled WGS sequence"/>
</dbReference>
<evidence type="ECO:0000313" key="1">
    <source>
        <dbReference type="EMBL" id="MBG6136232.1"/>
    </source>
</evidence>
<evidence type="ECO:0000313" key="2">
    <source>
        <dbReference type="Proteomes" id="UP000622552"/>
    </source>
</evidence>
<keyword evidence="2" id="KW-1185">Reference proteome</keyword>
<dbReference type="RefSeq" id="WP_197003234.1">
    <property type="nucleotide sequence ID" value="NZ_BONS01000039.1"/>
</dbReference>
<name>A0A8J7KW83_9ACTN</name>
<organism evidence="1 2">
    <name type="scientific">Longispora fulva</name>
    <dbReference type="NCBI Taxonomy" id="619741"/>
    <lineage>
        <taxon>Bacteria</taxon>
        <taxon>Bacillati</taxon>
        <taxon>Actinomycetota</taxon>
        <taxon>Actinomycetes</taxon>
        <taxon>Micromonosporales</taxon>
        <taxon>Micromonosporaceae</taxon>
        <taxon>Longispora</taxon>
    </lineage>
</organism>
<accession>A0A8J7KW83</accession>
<reference evidence="1" key="1">
    <citation type="submission" date="2020-11" db="EMBL/GenBank/DDBJ databases">
        <title>Sequencing the genomes of 1000 actinobacteria strains.</title>
        <authorList>
            <person name="Klenk H.-P."/>
        </authorList>
    </citation>
    <scope>NUCLEOTIDE SEQUENCE</scope>
    <source>
        <strain evidence="1">DSM 45356</strain>
    </source>
</reference>
<comment type="caution">
    <text evidence="1">The sequence shown here is derived from an EMBL/GenBank/DDBJ whole genome shotgun (WGS) entry which is preliminary data.</text>
</comment>
<protein>
    <submittedName>
        <fullName evidence="1">Uncharacterized protein</fullName>
    </submittedName>
</protein>
<dbReference type="AlphaFoldDB" id="A0A8J7KW83"/>